<evidence type="ECO:0000313" key="2">
    <source>
        <dbReference type="Proteomes" id="UP000002429"/>
    </source>
</evidence>
<dbReference type="Proteomes" id="UP000002429">
    <property type="component" value="Plasmid pMOL30"/>
</dbReference>
<proteinExistence type="predicted"/>
<geneLocation type="plasmid" evidence="1 2">
    <name>pMOL30</name>
</geneLocation>
<keyword evidence="1" id="KW-0614">Plasmid</keyword>
<dbReference type="KEGG" id="rme:Rmet_6157"/>
<keyword evidence="2" id="KW-1185">Reference proteome</keyword>
<sequence>MNTIELQSIVFITLERVVFLTQEAWRHPNPSLQALVAPAQAWQCVSVDEMRPSLLLEVKHLDPSELPNWILSSSMEDVVDMLIHAPERIGAVQALVPSGLHKSGTWHLEPVVGIDEWVLGNRSGLECHTESGERYAFVPRPANSETHRQWKLPAAALCDGMTT</sequence>
<dbReference type="HOGENOM" id="CLU_1625716_0_0_4"/>
<organism evidence="1 2">
    <name type="scientific">Cupriavidus metallidurans (strain ATCC 43123 / DSM 2839 / NBRC 102507 / CH34)</name>
    <name type="common">Ralstonia metallidurans</name>
    <dbReference type="NCBI Taxonomy" id="266264"/>
    <lineage>
        <taxon>Bacteria</taxon>
        <taxon>Pseudomonadati</taxon>
        <taxon>Pseudomonadota</taxon>
        <taxon>Betaproteobacteria</taxon>
        <taxon>Burkholderiales</taxon>
        <taxon>Burkholderiaceae</taxon>
        <taxon>Cupriavidus</taxon>
    </lineage>
</organism>
<reference evidence="2" key="1">
    <citation type="journal article" date="2010" name="PLoS ONE">
        <title>The complete genome sequence of Cupriavidus metallidurans strain CH34, a master survivalist in harsh and anthropogenic environments.</title>
        <authorList>
            <person name="Janssen P.J."/>
            <person name="Van Houdt R."/>
            <person name="Moors H."/>
            <person name="Monsieurs P."/>
            <person name="Morin N."/>
            <person name="Michaux A."/>
            <person name="Benotmane M.A."/>
            <person name="Leys N."/>
            <person name="Vallaeys T."/>
            <person name="Lapidus A."/>
            <person name="Monchy S."/>
            <person name="Medigue C."/>
            <person name="Taghavi S."/>
            <person name="McCorkle S."/>
            <person name="Dunn J."/>
            <person name="van der Lelie D."/>
            <person name="Mergeay M."/>
        </authorList>
    </citation>
    <scope>NUCLEOTIDE SEQUENCE [LARGE SCALE GENOMIC DNA]</scope>
    <source>
        <strain evidence="2">ATCC 43123 / DSM 2839 / NBRC 102507 / CH34</strain>
    </source>
</reference>
<dbReference type="AlphaFoldDB" id="Q1LA10"/>
<name>Q1LA10_CUPMC</name>
<gene>
    <name evidence="1" type="ordered locus">Rmet_6157</name>
</gene>
<evidence type="ECO:0000313" key="1">
    <source>
        <dbReference type="EMBL" id="ABF13016.1"/>
    </source>
</evidence>
<dbReference type="EMBL" id="CP000354">
    <property type="protein sequence ID" value="ABF13016.1"/>
    <property type="molecule type" value="Genomic_DNA"/>
</dbReference>
<dbReference type="RefSeq" id="WP_011514831.1">
    <property type="nucleotide sequence ID" value="NC_006466.1"/>
</dbReference>
<accession>Q1LA10</accession>
<protein>
    <submittedName>
        <fullName evidence="1">Uncharacterized protein</fullName>
    </submittedName>
</protein>